<evidence type="ECO:0000313" key="3">
    <source>
        <dbReference type="EMBL" id="KKL75231.1"/>
    </source>
</evidence>
<comment type="caution">
    <text evidence="3">The sequence shown here is derived from an EMBL/GenBank/DDBJ whole genome shotgun (WGS) entry which is preliminary data.</text>
</comment>
<dbReference type="Gene3D" id="3.30.365.10">
    <property type="entry name" value="Aldehyde oxidase/xanthine dehydrogenase, molybdopterin binding domain"/>
    <property type="match status" value="4"/>
</dbReference>
<dbReference type="Pfam" id="PF02738">
    <property type="entry name" value="MoCoBD_1"/>
    <property type="match status" value="1"/>
</dbReference>
<dbReference type="InterPro" id="IPR008274">
    <property type="entry name" value="AldOxase/xan_DH_MoCoBD1"/>
</dbReference>
<dbReference type="GO" id="GO:0016491">
    <property type="term" value="F:oxidoreductase activity"/>
    <property type="evidence" value="ECO:0007669"/>
    <property type="project" value="InterPro"/>
</dbReference>
<dbReference type="PANTHER" id="PTHR11908:SF157">
    <property type="entry name" value="XANTHINE DEHYDROGENASE SUBUNIT D-RELATED"/>
    <property type="match status" value="1"/>
</dbReference>
<reference evidence="3" key="1">
    <citation type="journal article" date="2015" name="Nature">
        <title>Complex archaea that bridge the gap between prokaryotes and eukaryotes.</title>
        <authorList>
            <person name="Spang A."/>
            <person name="Saw J.H."/>
            <person name="Jorgensen S.L."/>
            <person name="Zaremba-Niedzwiedzka K."/>
            <person name="Martijn J."/>
            <person name="Lind A.E."/>
            <person name="van Eijk R."/>
            <person name="Schleper C."/>
            <person name="Guy L."/>
            <person name="Ettema T.J."/>
        </authorList>
    </citation>
    <scope>NUCLEOTIDE SEQUENCE</scope>
</reference>
<protein>
    <submittedName>
        <fullName evidence="3">Uncharacterized protein</fullName>
    </submittedName>
</protein>
<feature type="domain" description="Aldehyde oxidase/xanthine dehydrogenase first molybdopterin binding" evidence="1">
    <location>
        <begin position="1"/>
        <end position="204"/>
    </location>
</feature>
<dbReference type="InterPro" id="IPR037165">
    <property type="entry name" value="AldOxase/xan_DH_Mopterin-bd_sf"/>
</dbReference>
<dbReference type="EMBL" id="LAZR01024408">
    <property type="protein sequence ID" value="KKL75231.1"/>
    <property type="molecule type" value="Genomic_DNA"/>
</dbReference>
<gene>
    <name evidence="3" type="ORF">LCGC14_2056970</name>
</gene>
<feature type="domain" description="Aldehyde oxidase/xanthine dehydrogenase second molybdopterin binding" evidence="2">
    <location>
        <begin position="235"/>
        <end position="511"/>
    </location>
</feature>
<dbReference type="AlphaFoldDB" id="A0A0F9F9T0"/>
<proteinExistence type="predicted"/>
<evidence type="ECO:0000259" key="1">
    <source>
        <dbReference type="Pfam" id="PF02738"/>
    </source>
</evidence>
<dbReference type="SUPFAM" id="SSF56003">
    <property type="entry name" value="Molybdenum cofactor-binding domain"/>
    <property type="match status" value="1"/>
</dbReference>
<dbReference type="InterPro" id="IPR016208">
    <property type="entry name" value="Ald_Oxase/xanthine_DH-like"/>
</dbReference>
<organism evidence="3">
    <name type="scientific">marine sediment metagenome</name>
    <dbReference type="NCBI Taxonomy" id="412755"/>
    <lineage>
        <taxon>unclassified sequences</taxon>
        <taxon>metagenomes</taxon>
        <taxon>ecological metagenomes</taxon>
    </lineage>
</organism>
<feature type="non-terminal residue" evidence="3">
    <location>
        <position position="1"/>
    </location>
</feature>
<dbReference type="PANTHER" id="PTHR11908">
    <property type="entry name" value="XANTHINE DEHYDROGENASE"/>
    <property type="match status" value="1"/>
</dbReference>
<name>A0A0F9F9T0_9ZZZZ</name>
<dbReference type="GO" id="GO:0005506">
    <property type="term" value="F:iron ion binding"/>
    <property type="evidence" value="ECO:0007669"/>
    <property type="project" value="InterPro"/>
</dbReference>
<dbReference type="Pfam" id="PF20256">
    <property type="entry name" value="MoCoBD_2"/>
    <property type="match status" value="1"/>
</dbReference>
<evidence type="ECO:0000259" key="2">
    <source>
        <dbReference type="Pfam" id="PF20256"/>
    </source>
</evidence>
<sequence length="574" mass="61982">HCSIETHCCVATCSATDEVNLWVTTQAPHPLRQRLAMTLKIDVAKIHIMTPFIGGGFGSKIDLEPAQAISVLLAKKTGKPVKIEHSRKEQFIATRMRHPTVTHLKFGVKHDGTIIAKQANVVMDNGAYNSHGPAVLAYNNVMFSTLYRVNNIKYEGRLVYTNKNWGGACRGYGDPQASFAQEVMLDMIAERINMDPIDLRLKNANIPNQVTANAVKITSCGLKECLTEARKVSGWRTKKAAGKKYRGLGIASMIYTGGGSIGSGLNYSGATMQMNPDGTLQLLMGALDIGQGSNTILTQMAAEIMAVEPETIRLTTADTDTTFPCMGTFGSRVTYCGGKAVVEAANGLKKKVLENAAEMLEANPDDLEMKNKSIFVMGTPEKAVTYAEIGASSFYKKKEPLVAHGYYNGPEVSPDFDPVTYKGYPAPALVFGTHLAEVEVDPTTGKVEVLNFVAAHDLGRAINPLLVEGQIEGGAVQGIGWSLMEDVKFENGEILNPNFHDYKMLTIKDIPKIIPLMIETIDPNGPFGAKSASEISIDAVPAAIANAIYDAVGARMRSLPITPEKVLTALKKKG</sequence>
<accession>A0A0F9F9T0</accession>
<dbReference type="InterPro" id="IPR046867">
    <property type="entry name" value="AldOxase/xan_DH_MoCoBD2"/>
</dbReference>